<dbReference type="PANTHER" id="PTHR38102">
    <property type="entry name" value="PERIPLASMIC CHAPERONE SPY"/>
    <property type="match status" value="1"/>
</dbReference>
<comment type="similarity">
    <text evidence="2">Belongs to the CpxP/Spy family.</text>
</comment>
<protein>
    <submittedName>
        <fullName evidence="6">Envelope stress induced periplasmic protein</fullName>
    </submittedName>
</protein>
<proteinExistence type="inferred from homology"/>
<evidence type="ECO:0000313" key="6">
    <source>
        <dbReference type="EMBL" id="KTD37948.1"/>
    </source>
</evidence>
<comment type="subcellular location">
    <subcellularLocation>
        <location evidence="1">Periplasm</location>
    </subcellularLocation>
</comment>
<evidence type="ECO:0000256" key="1">
    <source>
        <dbReference type="ARBA" id="ARBA00004418"/>
    </source>
</evidence>
<accession>A0A0W0X044</accession>
<dbReference type="EMBL" id="LNYP01000029">
    <property type="protein sequence ID" value="KTD37948.1"/>
    <property type="molecule type" value="Genomic_DNA"/>
</dbReference>
<evidence type="ECO:0000256" key="3">
    <source>
        <dbReference type="ARBA" id="ARBA00022729"/>
    </source>
</evidence>
<reference evidence="6 7" key="1">
    <citation type="submission" date="2015-11" db="EMBL/GenBank/DDBJ databases">
        <title>Genomic analysis of 38 Legionella species identifies large and diverse effector repertoires.</title>
        <authorList>
            <person name="Burstein D."/>
            <person name="Amaro F."/>
            <person name="Zusman T."/>
            <person name="Lifshitz Z."/>
            <person name="Cohen O."/>
            <person name="Gilbert J.A."/>
            <person name="Pupko T."/>
            <person name="Shuman H.A."/>
            <person name="Segal G."/>
        </authorList>
    </citation>
    <scope>NUCLEOTIDE SEQUENCE [LARGE SCALE GENOMIC DNA]</scope>
    <source>
        <strain evidence="6 7">Oak Ridge-10</strain>
    </source>
</reference>
<dbReference type="PANTHER" id="PTHR38102:SF1">
    <property type="entry name" value="PERIPLASMIC CHAPERONE SPY"/>
    <property type="match status" value="1"/>
</dbReference>
<keyword evidence="4" id="KW-0574">Periplasm</keyword>
<dbReference type="Gene3D" id="1.20.120.1490">
    <property type="match status" value="1"/>
</dbReference>
<feature type="signal peptide" evidence="5">
    <location>
        <begin position="1"/>
        <end position="23"/>
    </location>
</feature>
<dbReference type="Proteomes" id="UP000054858">
    <property type="component" value="Unassembled WGS sequence"/>
</dbReference>
<evidence type="ECO:0000313" key="7">
    <source>
        <dbReference type="Proteomes" id="UP000054858"/>
    </source>
</evidence>
<name>A0A0W0X044_9GAMM</name>
<evidence type="ECO:0000256" key="2">
    <source>
        <dbReference type="ARBA" id="ARBA00008441"/>
    </source>
</evidence>
<sequence>MIKKMILLPALALSLAFSAPSFADKNGGQCPCMRLQKLSQELDLTADQQAKIKAIKEQAQKDMSANEADMKNIRSQIKELIQSEKIDEDKLNKLIEQKKEIIASAMKTKIMMKNQIYNVLNAQQKAKFSALMDKWESKHKAHDEEMND</sequence>
<dbReference type="PATRIC" id="fig|29423.5.peg.1701"/>
<evidence type="ECO:0000256" key="4">
    <source>
        <dbReference type="ARBA" id="ARBA00022764"/>
    </source>
</evidence>
<organism evidence="6 7">
    <name type="scientific">Legionella oakridgensis</name>
    <dbReference type="NCBI Taxonomy" id="29423"/>
    <lineage>
        <taxon>Bacteria</taxon>
        <taxon>Pseudomonadati</taxon>
        <taxon>Pseudomonadota</taxon>
        <taxon>Gammaproteobacteria</taxon>
        <taxon>Legionellales</taxon>
        <taxon>Legionellaceae</taxon>
        <taxon>Legionella</taxon>
    </lineage>
</organism>
<evidence type="ECO:0000256" key="5">
    <source>
        <dbReference type="SAM" id="SignalP"/>
    </source>
</evidence>
<comment type="caution">
    <text evidence="6">The sequence shown here is derived from an EMBL/GenBank/DDBJ whole genome shotgun (WGS) entry which is preliminary data.</text>
</comment>
<keyword evidence="3 5" id="KW-0732">Signal</keyword>
<dbReference type="GO" id="GO:0030288">
    <property type="term" value="C:outer membrane-bounded periplasmic space"/>
    <property type="evidence" value="ECO:0007669"/>
    <property type="project" value="TreeGrafter"/>
</dbReference>
<dbReference type="Pfam" id="PF07813">
    <property type="entry name" value="LTXXQ"/>
    <property type="match status" value="1"/>
</dbReference>
<dbReference type="InterPro" id="IPR012899">
    <property type="entry name" value="LTXXQ"/>
</dbReference>
<dbReference type="InterPro" id="IPR052211">
    <property type="entry name" value="Cpx_auxiliary_protein"/>
</dbReference>
<dbReference type="CDD" id="cd09916">
    <property type="entry name" value="CpxP_like"/>
    <property type="match status" value="1"/>
</dbReference>
<dbReference type="GO" id="GO:0051082">
    <property type="term" value="F:unfolded protein binding"/>
    <property type="evidence" value="ECO:0007669"/>
    <property type="project" value="TreeGrafter"/>
</dbReference>
<dbReference type="AlphaFoldDB" id="A0A0W0X044"/>
<gene>
    <name evidence="6" type="primary">spy</name>
    <name evidence="6" type="ORF">Loak_1624</name>
</gene>
<dbReference type="RefSeq" id="WP_035894267.1">
    <property type="nucleotide sequence ID" value="NZ_LCUA01000004.1"/>
</dbReference>
<feature type="chain" id="PRO_5006915999" evidence="5">
    <location>
        <begin position="24"/>
        <end position="148"/>
    </location>
</feature>